<sequence length="910" mass="102400">MIITFNSICSLLQSVENIAANRPRLPPKQEKISIPHIIANWFTNHRSALDDPNTNGGALLSALFPHHRKDRVYGLQTPLLARKLMKLLNFNHGQKALFDGWKTGKYGDLGAYVERAMRPWDGTFSSRHLVTIGRVDRLLTQLAAKYRFSDAAIRSQRDWNVETDSELKEILVRLESWEAKWLVRLLLRNYCTILLDERYVFEQYHFLLPDLLTFQNDFDAVFGMLRAELGCYPAVPAKSEEATMRIEAARKLKPIVGVKVGRPTFKKAWSFGHCLQLVGHHAWVAETKYDGEYCEIHIDLTNKQQIMKIFSKNGKDATADRDALHTTIRDALRIGHPDCAFKSKCIVLGEMVLYSDKEKKIMPFSKIRKHISRSGSFLGTLQDSLPHEWEHLMVVFFDVLVLDDEPILRHCLQERRKLLRDLIQAKPGRSMRSEWSLLDFKTGDGIADLKEVFARNLASRQEGLVLKPLHAPYFPLSYGQGYRRPGYFIKLKKDYLSDMGGERDLGDFAVIGASFDAQVAPKSDLTPLHWTHFHLGCCTNKVAVQRFGAKPVFQVVATVSLDQCIPKPDLKYLNIHGYVRQVGLQEDGQTDAFGIVHSKGFNRHMSAAFRTPFVVEILGGGFERLQNETFEMLRHPRVKKLHNDRTWEDCVTLEELERLAEQKWEVPDAGRLDGHAKDVALLASKYAKGSQVSSSSTSLTQDTGQTTPRRSEASSNSDAVVQETQQPTLDTYTTTSPNTIYSGSTQGAGTRASRQARILVREDSVDRLTLATPLKPPPALPCISPAILAPTSSVPPLTSHRQYTAALTFPPASTAPAPSISRKRDRAQLVGLVSPPAVRRRVQGRAPLRDFGVNGARDLGAFGYDSQEKTIHIYAKEGLKIHVHTGPDKVENRTAEQRHCVSQETEVCTQ</sequence>
<evidence type="ECO:0000313" key="1">
    <source>
        <dbReference type="EMBL" id="KAJ8110165.1"/>
    </source>
</evidence>
<evidence type="ECO:0000313" key="2">
    <source>
        <dbReference type="Proteomes" id="UP001153331"/>
    </source>
</evidence>
<organism evidence="1 2">
    <name type="scientific">Boeremia exigua</name>
    <dbReference type="NCBI Taxonomy" id="749465"/>
    <lineage>
        <taxon>Eukaryota</taxon>
        <taxon>Fungi</taxon>
        <taxon>Dikarya</taxon>
        <taxon>Ascomycota</taxon>
        <taxon>Pezizomycotina</taxon>
        <taxon>Dothideomycetes</taxon>
        <taxon>Pleosporomycetidae</taxon>
        <taxon>Pleosporales</taxon>
        <taxon>Pleosporineae</taxon>
        <taxon>Didymellaceae</taxon>
        <taxon>Boeremia</taxon>
    </lineage>
</organism>
<keyword evidence="2" id="KW-1185">Reference proteome</keyword>
<gene>
    <name evidence="1" type="ORF">OPT61_g6917</name>
</gene>
<accession>A0ACC2I4V7</accession>
<reference evidence="1" key="1">
    <citation type="submission" date="2022-11" db="EMBL/GenBank/DDBJ databases">
        <title>Genome Sequence of Boeremia exigua.</title>
        <authorList>
            <person name="Buettner E."/>
        </authorList>
    </citation>
    <scope>NUCLEOTIDE SEQUENCE</scope>
    <source>
        <strain evidence="1">CU02</strain>
    </source>
</reference>
<dbReference type="EMBL" id="JAPHNI010000528">
    <property type="protein sequence ID" value="KAJ8110165.1"/>
    <property type="molecule type" value="Genomic_DNA"/>
</dbReference>
<protein>
    <submittedName>
        <fullName evidence="1">Uncharacterized protein</fullName>
    </submittedName>
</protein>
<name>A0ACC2I4V7_9PLEO</name>
<dbReference type="Proteomes" id="UP001153331">
    <property type="component" value="Unassembled WGS sequence"/>
</dbReference>
<comment type="caution">
    <text evidence="1">The sequence shown here is derived from an EMBL/GenBank/DDBJ whole genome shotgun (WGS) entry which is preliminary data.</text>
</comment>
<proteinExistence type="predicted"/>